<dbReference type="InterPro" id="IPR036179">
    <property type="entry name" value="Ig-like_dom_sf"/>
</dbReference>
<reference evidence="2 3" key="1">
    <citation type="submission" date="2018-10" db="EMBL/GenBank/DDBJ databases">
        <title>Genome assembly for a Yunnan-Guizhou Plateau 3E fish, Anabarilius grahami (Regan), and its evolutionary and genetic applications.</title>
        <authorList>
            <person name="Jiang W."/>
        </authorList>
    </citation>
    <scope>NUCLEOTIDE SEQUENCE [LARGE SCALE GENOMIC DNA]</scope>
    <source>
        <strain evidence="2">AG-KIZ</strain>
        <tissue evidence="2">Muscle</tissue>
    </source>
</reference>
<proteinExistence type="predicted"/>
<comment type="caution">
    <text evidence="2">The sequence shown here is derived from an EMBL/GenBank/DDBJ whole genome shotgun (WGS) entry which is preliminary data.</text>
</comment>
<name>A0A3N0XZ21_ANAGA</name>
<keyword evidence="1" id="KW-0812">Transmembrane</keyword>
<evidence type="ECO:0000313" key="3">
    <source>
        <dbReference type="Proteomes" id="UP000281406"/>
    </source>
</evidence>
<dbReference type="EMBL" id="RJVU01057378">
    <property type="protein sequence ID" value="ROK28159.1"/>
    <property type="molecule type" value="Genomic_DNA"/>
</dbReference>
<gene>
    <name evidence="2" type="ORF">DPX16_6500</name>
</gene>
<dbReference type="OrthoDB" id="8950231at2759"/>
<dbReference type="SUPFAM" id="SSF48726">
    <property type="entry name" value="Immunoglobulin"/>
    <property type="match status" value="1"/>
</dbReference>
<dbReference type="Proteomes" id="UP000281406">
    <property type="component" value="Unassembled WGS sequence"/>
</dbReference>
<evidence type="ECO:0000313" key="2">
    <source>
        <dbReference type="EMBL" id="ROK28159.1"/>
    </source>
</evidence>
<protein>
    <recommendedName>
        <fullName evidence="4">Ig-like domain-containing protein</fullName>
    </recommendedName>
</protein>
<keyword evidence="1" id="KW-1133">Transmembrane helix</keyword>
<accession>A0A3N0XZ21</accession>
<evidence type="ECO:0008006" key="4">
    <source>
        <dbReference type="Google" id="ProtNLM"/>
    </source>
</evidence>
<keyword evidence="3" id="KW-1185">Reference proteome</keyword>
<keyword evidence="1" id="KW-0472">Membrane</keyword>
<dbReference type="AlphaFoldDB" id="A0A3N0XZ21"/>
<organism evidence="2 3">
    <name type="scientific">Anabarilius grahami</name>
    <name type="common">Kanglang fish</name>
    <name type="synonym">Barilius grahami</name>
    <dbReference type="NCBI Taxonomy" id="495550"/>
    <lineage>
        <taxon>Eukaryota</taxon>
        <taxon>Metazoa</taxon>
        <taxon>Chordata</taxon>
        <taxon>Craniata</taxon>
        <taxon>Vertebrata</taxon>
        <taxon>Euteleostomi</taxon>
        <taxon>Actinopterygii</taxon>
        <taxon>Neopterygii</taxon>
        <taxon>Teleostei</taxon>
        <taxon>Ostariophysi</taxon>
        <taxon>Cypriniformes</taxon>
        <taxon>Xenocyprididae</taxon>
        <taxon>Xenocypridinae</taxon>
        <taxon>Xenocypridinae incertae sedis</taxon>
        <taxon>Anabarilius</taxon>
    </lineage>
</organism>
<sequence length="164" mass="18223">MQTTGFTRLTPSERIELSDYSSTANSTHLLVDIHNINKSDAGAYKCMITWPKGDFTSSGHVTNVTVNPGGVHSPDRNLYHRVLLCLSASMCFPLVLGLVWCLTRDHPSPPPVPPRSYTSFAARVKPKKEVSTSLSCDFCLGLFKGAMNCIIYSFYFIMFSEIHL</sequence>
<evidence type="ECO:0000256" key="1">
    <source>
        <dbReference type="SAM" id="Phobius"/>
    </source>
</evidence>
<feature type="transmembrane region" description="Helical" evidence="1">
    <location>
        <begin position="82"/>
        <end position="100"/>
    </location>
</feature>